<dbReference type="GO" id="GO:0005911">
    <property type="term" value="C:cell-cell junction"/>
    <property type="evidence" value="ECO:0007669"/>
    <property type="project" value="TreeGrafter"/>
</dbReference>
<dbReference type="OMA" id="WIRTNTE"/>
<keyword evidence="7" id="KW-1185">Reference proteome</keyword>
<dbReference type="PROSITE" id="PS50835">
    <property type="entry name" value="IG_LIKE"/>
    <property type="match status" value="3"/>
</dbReference>
<keyword evidence="2" id="KW-0472">Membrane</keyword>
<dbReference type="SUPFAM" id="SSF48726">
    <property type="entry name" value="Immunoglobulin"/>
    <property type="match status" value="4"/>
</dbReference>
<dbReference type="GO" id="GO:0098609">
    <property type="term" value="P:cell-cell adhesion"/>
    <property type="evidence" value="ECO:0007669"/>
    <property type="project" value="TreeGrafter"/>
</dbReference>
<dbReference type="Proteomes" id="UP000887565">
    <property type="component" value="Unplaced"/>
</dbReference>
<keyword evidence="5" id="KW-0393">Immunoglobulin domain</keyword>
<dbReference type="WBParaSite" id="nRc.2.0.1.t19597-RA">
    <property type="protein sequence ID" value="nRc.2.0.1.t19597-RA"/>
    <property type="gene ID" value="nRc.2.0.1.g19597"/>
</dbReference>
<feature type="domain" description="Ig-like" evidence="6">
    <location>
        <begin position="139"/>
        <end position="230"/>
    </location>
</feature>
<dbReference type="GO" id="GO:0005886">
    <property type="term" value="C:plasma membrane"/>
    <property type="evidence" value="ECO:0007669"/>
    <property type="project" value="TreeGrafter"/>
</dbReference>
<evidence type="ECO:0000256" key="2">
    <source>
        <dbReference type="ARBA" id="ARBA00023136"/>
    </source>
</evidence>
<dbReference type="CDD" id="cd00096">
    <property type="entry name" value="Ig"/>
    <property type="match status" value="1"/>
</dbReference>
<dbReference type="AlphaFoldDB" id="A0A915J1M4"/>
<evidence type="ECO:0000313" key="8">
    <source>
        <dbReference type="WBParaSite" id="nRc.2.0.1.t19597-RA"/>
    </source>
</evidence>
<accession>A0A915J1M4</accession>
<feature type="domain" description="Ig-like" evidence="6">
    <location>
        <begin position="241"/>
        <end position="321"/>
    </location>
</feature>
<dbReference type="InterPro" id="IPR003598">
    <property type="entry name" value="Ig_sub2"/>
</dbReference>
<evidence type="ECO:0000256" key="5">
    <source>
        <dbReference type="ARBA" id="ARBA00023319"/>
    </source>
</evidence>
<dbReference type="InterPro" id="IPR007110">
    <property type="entry name" value="Ig-like_dom"/>
</dbReference>
<name>A0A915J1M4_ROMCU</name>
<sequence>MSTFRSRNGQQQDDDPKWKDFFIVGPSDQPYYVRDDDQSLRLPCAISPQYANDPLFIKEWFFVGGSGPQIITTNNENRRPDLYDIETQRSGCNGCYNLKIKRIKYDSNNGKFYCQLSKIDLLIRAPVANVVVLVKPGHPSISTHKLSLNEGTLGRMVCETAGGNPAPEIRWFFSNGTETTNFALQTNATDLTNPTISILQWPVSANDHQREISCLVRNEAMQPTDQPLMARSGALNVFYSPIVKTEPNSPYNVISGHSAKLKCEADANPPVTKYSWHFNNRDLSYAGSTINIEVNRSSAGNYTCFAENIDGKKAHELLFVNVLYAPEISVPSEIRAAVGRKVSLSCSSESNPAPTSISWSFPDGRSVEGRSLTIESVALRDAGNYTCTVKNHLTPTNEAAIEGSSSKSTTLLVDHPPGKASIFLTGAAPT</sequence>
<dbReference type="SMART" id="SM00408">
    <property type="entry name" value="IGc2"/>
    <property type="match status" value="3"/>
</dbReference>
<dbReference type="InterPro" id="IPR013783">
    <property type="entry name" value="Ig-like_fold"/>
</dbReference>
<evidence type="ECO:0000313" key="7">
    <source>
        <dbReference type="Proteomes" id="UP000887565"/>
    </source>
</evidence>
<dbReference type="PANTHER" id="PTHR11640">
    <property type="entry name" value="NEPHRIN"/>
    <property type="match status" value="1"/>
</dbReference>
<proteinExistence type="predicted"/>
<dbReference type="PANTHER" id="PTHR11640:SF134">
    <property type="entry name" value="ECHINOID, ISOFORM A-RELATED"/>
    <property type="match status" value="1"/>
</dbReference>
<dbReference type="InterPro" id="IPR003599">
    <property type="entry name" value="Ig_sub"/>
</dbReference>
<dbReference type="Pfam" id="PF13927">
    <property type="entry name" value="Ig_3"/>
    <property type="match status" value="2"/>
</dbReference>
<dbReference type="InterPro" id="IPR013162">
    <property type="entry name" value="CD80_C2-set"/>
</dbReference>
<comment type="subcellular location">
    <subcellularLocation>
        <location evidence="1">Membrane</location>
        <topology evidence="1">Single-pass type I membrane protein</topology>
    </subcellularLocation>
</comment>
<dbReference type="InterPro" id="IPR036179">
    <property type="entry name" value="Ig-like_dom_sf"/>
</dbReference>
<dbReference type="GO" id="GO:0050839">
    <property type="term" value="F:cell adhesion molecule binding"/>
    <property type="evidence" value="ECO:0007669"/>
    <property type="project" value="TreeGrafter"/>
</dbReference>
<organism evidence="7 8">
    <name type="scientific">Romanomermis culicivorax</name>
    <name type="common">Nematode worm</name>
    <dbReference type="NCBI Taxonomy" id="13658"/>
    <lineage>
        <taxon>Eukaryota</taxon>
        <taxon>Metazoa</taxon>
        <taxon>Ecdysozoa</taxon>
        <taxon>Nematoda</taxon>
        <taxon>Enoplea</taxon>
        <taxon>Dorylaimia</taxon>
        <taxon>Mermithida</taxon>
        <taxon>Mermithoidea</taxon>
        <taxon>Mermithidae</taxon>
        <taxon>Romanomermis</taxon>
    </lineage>
</organism>
<evidence type="ECO:0000256" key="3">
    <source>
        <dbReference type="ARBA" id="ARBA00023157"/>
    </source>
</evidence>
<dbReference type="SMART" id="SM00409">
    <property type="entry name" value="IG"/>
    <property type="match status" value="3"/>
</dbReference>
<evidence type="ECO:0000256" key="1">
    <source>
        <dbReference type="ARBA" id="ARBA00004479"/>
    </source>
</evidence>
<dbReference type="Pfam" id="PF08205">
    <property type="entry name" value="C2-set_2"/>
    <property type="match status" value="1"/>
</dbReference>
<evidence type="ECO:0000256" key="4">
    <source>
        <dbReference type="ARBA" id="ARBA00023180"/>
    </source>
</evidence>
<protein>
    <submittedName>
        <fullName evidence="8">Ig-like domain-containing protein</fullName>
    </submittedName>
</protein>
<dbReference type="Gene3D" id="2.60.40.10">
    <property type="entry name" value="Immunoglobulins"/>
    <property type="match status" value="4"/>
</dbReference>
<reference evidence="8" key="1">
    <citation type="submission" date="2022-11" db="UniProtKB">
        <authorList>
            <consortium name="WormBaseParasite"/>
        </authorList>
    </citation>
    <scope>IDENTIFICATION</scope>
</reference>
<feature type="domain" description="Ig-like" evidence="6">
    <location>
        <begin position="326"/>
        <end position="402"/>
    </location>
</feature>
<keyword evidence="4" id="KW-0325">Glycoprotein</keyword>
<keyword evidence="3" id="KW-1015">Disulfide bond</keyword>
<evidence type="ECO:0000259" key="6">
    <source>
        <dbReference type="PROSITE" id="PS50835"/>
    </source>
</evidence>
<dbReference type="InterPro" id="IPR051275">
    <property type="entry name" value="Cell_adhesion_signaling"/>
</dbReference>